<dbReference type="SUPFAM" id="SSF52218">
    <property type="entry name" value="Flavoproteins"/>
    <property type="match status" value="1"/>
</dbReference>
<sequence length="345" mass="39318">MTNNIDKLITFAIENSGETFQSPRVLFGKGTKEEFTISAVDDENSQIIIKKEGSIDVPIEYPLIEAAIELISKEKVLSIENEENIEGPVSLHKYLKDWQMETNGQVLNISYVPYISDLIVLSEIASYGWAKTPKGNKFAALAMKGDKEKRILSQKVADQNDIRNKKENNSIKPLADRKKADVLITYTTRHGTTPDIAWAIGNSFHDIGINAVVKRIQDVEDVRPYKLVIIGTPIYNGDILPESVEFTRLHKSWLCKCSIAVFIIGESLRNKNDETIIECSKMADKIRDYVDIVDIGMFGGKIIPEYLPVMERLGSMFNKERFGDFRNWHEISEWSDKMKNYYLKL</sequence>
<dbReference type="EMBL" id="CP043875">
    <property type="protein sequence ID" value="WOF15698.1"/>
    <property type="molecule type" value="Genomic_DNA"/>
</dbReference>
<keyword evidence="3" id="KW-1185">Reference proteome</keyword>
<protein>
    <recommendedName>
        <fullName evidence="1">Flavodoxin-like domain-containing protein</fullName>
    </recommendedName>
</protein>
<dbReference type="InterPro" id="IPR026816">
    <property type="entry name" value="Flavodoxin_dom"/>
</dbReference>
<dbReference type="RefSeq" id="WP_317137272.1">
    <property type="nucleotide sequence ID" value="NZ_CP043875.1"/>
</dbReference>
<evidence type="ECO:0000313" key="3">
    <source>
        <dbReference type="Proteomes" id="UP001301797"/>
    </source>
</evidence>
<evidence type="ECO:0000313" key="2">
    <source>
        <dbReference type="EMBL" id="WOF15698.1"/>
    </source>
</evidence>
<name>A0AA97FCU3_9EURY</name>
<evidence type="ECO:0000259" key="1">
    <source>
        <dbReference type="PROSITE" id="PS50902"/>
    </source>
</evidence>
<accession>A0AA97FCU3</accession>
<organism evidence="2 3">
    <name type="scientific">Methanochimaera problematica</name>
    <dbReference type="NCBI Taxonomy" id="2609417"/>
    <lineage>
        <taxon>Archaea</taxon>
        <taxon>Methanobacteriati</taxon>
        <taxon>Methanobacteriota</taxon>
        <taxon>Stenosarchaea group</taxon>
        <taxon>Methanomicrobia</taxon>
        <taxon>Methanomicrobiales</taxon>
        <taxon>Methanomicrobiaceae</taxon>
        <taxon>Methanochimaera</taxon>
    </lineage>
</organism>
<proteinExistence type="predicted"/>
<dbReference type="Pfam" id="PF12724">
    <property type="entry name" value="Flavodoxin_5"/>
    <property type="match status" value="1"/>
</dbReference>
<dbReference type="GO" id="GO:0010181">
    <property type="term" value="F:FMN binding"/>
    <property type="evidence" value="ECO:0007669"/>
    <property type="project" value="InterPro"/>
</dbReference>
<dbReference type="GeneID" id="85229071"/>
<dbReference type="InterPro" id="IPR029039">
    <property type="entry name" value="Flavoprotein-like_sf"/>
</dbReference>
<dbReference type="PROSITE" id="PS50902">
    <property type="entry name" value="FLAVODOXIN_LIKE"/>
    <property type="match status" value="1"/>
</dbReference>
<dbReference type="AlphaFoldDB" id="A0AA97FCU3"/>
<dbReference type="KEGG" id="mefw:F1737_02840"/>
<dbReference type="Proteomes" id="UP001301797">
    <property type="component" value="Chromosome"/>
</dbReference>
<dbReference type="Gene3D" id="3.40.50.360">
    <property type="match status" value="1"/>
</dbReference>
<gene>
    <name evidence="2" type="ORF">F1737_02840</name>
</gene>
<reference evidence="2 3" key="1">
    <citation type="submission" date="2019-09" db="EMBL/GenBank/DDBJ databases">
        <title>The complete genome of Methanoplanus sp. FWC-SCC4.</title>
        <authorList>
            <person name="Chen S.-C."/>
            <person name="Zhou Y.-Z."/>
            <person name="Lai M.-C."/>
        </authorList>
    </citation>
    <scope>NUCLEOTIDE SEQUENCE [LARGE SCALE GENOMIC DNA]</scope>
    <source>
        <strain evidence="2 3">FWC-SCC4</strain>
    </source>
</reference>
<feature type="domain" description="Flavodoxin-like" evidence="1">
    <location>
        <begin position="182"/>
        <end position="339"/>
    </location>
</feature>
<dbReference type="InterPro" id="IPR008254">
    <property type="entry name" value="Flavodoxin/NO_synth"/>
</dbReference>